<comment type="caution">
    <text evidence="5">The sequence shown here is derived from an EMBL/GenBank/DDBJ whole genome shotgun (WGS) entry which is preliminary data.</text>
</comment>
<feature type="chain" id="PRO_5020493220" evidence="3">
    <location>
        <begin position="23"/>
        <end position="139"/>
    </location>
</feature>
<dbReference type="InterPro" id="IPR052721">
    <property type="entry name" value="ET_Amicyanin"/>
</dbReference>
<organism evidence="5 6">
    <name type="scientific">Thalassobius vesicularis</name>
    <dbReference type="NCBI Taxonomy" id="1294297"/>
    <lineage>
        <taxon>Bacteria</taxon>
        <taxon>Pseudomonadati</taxon>
        <taxon>Pseudomonadota</taxon>
        <taxon>Alphaproteobacteria</taxon>
        <taxon>Rhodobacterales</taxon>
        <taxon>Roseobacteraceae</taxon>
        <taxon>Thalassovita</taxon>
    </lineage>
</organism>
<accession>A0A4S3M765</accession>
<reference evidence="5 6" key="1">
    <citation type="submission" date="2019-04" db="EMBL/GenBank/DDBJ databases">
        <title>Draft genome sequence of Youngimonas vesicularis.</title>
        <authorList>
            <person name="Hameed A."/>
        </authorList>
    </citation>
    <scope>NUCLEOTIDE SEQUENCE [LARGE SCALE GENOMIC DNA]</scope>
    <source>
        <strain evidence="5 6">CC-AMW-E</strain>
    </source>
</reference>
<dbReference type="InterPro" id="IPR008972">
    <property type="entry name" value="Cupredoxin"/>
</dbReference>
<evidence type="ECO:0000259" key="4">
    <source>
        <dbReference type="Pfam" id="PF00127"/>
    </source>
</evidence>
<evidence type="ECO:0000256" key="2">
    <source>
        <dbReference type="ARBA" id="ARBA00023008"/>
    </source>
</evidence>
<dbReference type="OrthoDB" id="9796416at2"/>
<proteinExistence type="predicted"/>
<name>A0A4S3M765_9RHOB</name>
<sequence length="139" mass="15230">MNLNFLFPVALIAAGYASSAMAGDKDPAAICAEAEERYTELFGHPSAEEPGVTVVTMYKYNFCPAQITVPVGTTVRWVNVDKRTSHSVLVKNSGQPESDRAFPEESIEFTFLVPGPQDYLCGPHWETQNMIGMVTVTPE</sequence>
<dbReference type="GO" id="GO:0009055">
    <property type="term" value="F:electron transfer activity"/>
    <property type="evidence" value="ECO:0007669"/>
    <property type="project" value="InterPro"/>
</dbReference>
<feature type="domain" description="Blue (type 1) copper" evidence="4">
    <location>
        <begin position="59"/>
        <end position="136"/>
    </location>
</feature>
<keyword evidence="3" id="KW-0732">Signal</keyword>
<dbReference type="EMBL" id="SSMD01000016">
    <property type="protein sequence ID" value="THD71086.1"/>
    <property type="molecule type" value="Genomic_DNA"/>
</dbReference>
<dbReference type="SUPFAM" id="SSF49503">
    <property type="entry name" value="Cupredoxins"/>
    <property type="match status" value="1"/>
</dbReference>
<dbReference type="PANTHER" id="PTHR36507:SF1">
    <property type="entry name" value="BLL1555 PROTEIN"/>
    <property type="match status" value="1"/>
</dbReference>
<protein>
    <submittedName>
        <fullName evidence="5">Copper-binding protein</fullName>
    </submittedName>
</protein>
<dbReference type="AlphaFoldDB" id="A0A4S3M765"/>
<keyword evidence="6" id="KW-1185">Reference proteome</keyword>
<dbReference type="Pfam" id="PF00127">
    <property type="entry name" value="Copper-bind"/>
    <property type="match status" value="1"/>
</dbReference>
<dbReference type="Proteomes" id="UP000306113">
    <property type="component" value="Unassembled WGS sequence"/>
</dbReference>
<evidence type="ECO:0000256" key="3">
    <source>
        <dbReference type="SAM" id="SignalP"/>
    </source>
</evidence>
<dbReference type="PANTHER" id="PTHR36507">
    <property type="entry name" value="BLL1555 PROTEIN"/>
    <property type="match status" value="1"/>
</dbReference>
<feature type="signal peptide" evidence="3">
    <location>
        <begin position="1"/>
        <end position="22"/>
    </location>
</feature>
<evidence type="ECO:0000313" key="5">
    <source>
        <dbReference type="EMBL" id="THD71086.1"/>
    </source>
</evidence>
<evidence type="ECO:0000313" key="6">
    <source>
        <dbReference type="Proteomes" id="UP000306113"/>
    </source>
</evidence>
<dbReference type="InterPro" id="IPR000923">
    <property type="entry name" value="BlueCu_1"/>
</dbReference>
<evidence type="ECO:0000256" key="1">
    <source>
        <dbReference type="ARBA" id="ARBA00022723"/>
    </source>
</evidence>
<dbReference type="Gene3D" id="2.60.40.420">
    <property type="entry name" value="Cupredoxins - blue copper proteins"/>
    <property type="match status" value="1"/>
</dbReference>
<dbReference type="GO" id="GO:0005507">
    <property type="term" value="F:copper ion binding"/>
    <property type="evidence" value="ECO:0007669"/>
    <property type="project" value="InterPro"/>
</dbReference>
<keyword evidence="1" id="KW-0479">Metal-binding</keyword>
<gene>
    <name evidence="5" type="ORF">E7681_18495</name>
</gene>
<keyword evidence="2" id="KW-0186">Copper</keyword>